<sequence>MHARARLAPPGAGCDRERGAAPRISTDEFAGRLRRPGPPGTTMILGMLVSAVIAVFGLLVALGLIGHPIDAQLISNYGWSILTIGVALFVLFAYRRFSRPRSGRPF</sequence>
<dbReference type="AlphaFoldDB" id="A0A1I4G399"/>
<evidence type="ECO:0000256" key="2">
    <source>
        <dbReference type="SAM" id="Phobius"/>
    </source>
</evidence>
<keyword evidence="2" id="KW-0472">Membrane</keyword>
<dbReference type="EMBL" id="FOTK01000002">
    <property type="protein sequence ID" value="SFL24153.1"/>
    <property type="molecule type" value="Genomic_DNA"/>
</dbReference>
<name>A0A1I4G399_9HYPH</name>
<evidence type="ECO:0000256" key="1">
    <source>
        <dbReference type="SAM" id="MobiDB-lite"/>
    </source>
</evidence>
<feature type="transmembrane region" description="Helical" evidence="2">
    <location>
        <begin position="42"/>
        <end position="65"/>
    </location>
</feature>
<protein>
    <submittedName>
        <fullName evidence="3">Uncharacterized protein</fullName>
    </submittedName>
</protein>
<feature type="region of interest" description="Disordered" evidence="1">
    <location>
        <begin position="1"/>
        <end position="22"/>
    </location>
</feature>
<accession>A0A1I4G399</accession>
<proteinExistence type="predicted"/>
<dbReference type="Proteomes" id="UP000199048">
    <property type="component" value="Unassembled WGS sequence"/>
</dbReference>
<organism evidence="3 4">
    <name type="scientific">Methylobacterium pseudosasicola</name>
    <dbReference type="NCBI Taxonomy" id="582667"/>
    <lineage>
        <taxon>Bacteria</taxon>
        <taxon>Pseudomonadati</taxon>
        <taxon>Pseudomonadota</taxon>
        <taxon>Alphaproteobacteria</taxon>
        <taxon>Hyphomicrobiales</taxon>
        <taxon>Methylobacteriaceae</taxon>
        <taxon>Methylobacterium</taxon>
    </lineage>
</organism>
<feature type="transmembrane region" description="Helical" evidence="2">
    <location>
        <begin position="77"/>
        <end position="94"/>
    </location>
</feature>
<keyword evidence="4" id="KW-1185">Reference proteome</keyword>
<keyword evidence="2" id="KW-0812">Transmembrane</keyword>
<evidence type="ECO:0000313" key="3">
    <source>
        <dbReference type="EMBL" id="SFL24153.1"/>
    </source>
</evidence>
<evidence type="ECO:0000313" key="4">
    <source>
        <dbReference type="Proteomes" id="UP000199048"/>
    </source>
</evidence>
<reference evidence="4" key="1">
    <citation type="submission" date="2016-10" db="EMBL/GenBank/DDBJ databases">
        <authorList>
            <person name="Varghese N."/>
            <person name="Submissions S."/>
        </authorList>
    </citation>
    <scope>NUCLEOTIDE SEQUENCE [LARGE SCALE GENOMIC DNA]</scope>
    <source>
        <strain evidence="4">BL36</strain>
    </source>
</reference>
<keyword evidence="2" id="KW-1133">Transmembrane helix</keyword>
<gene>
    <name evidence="3" type="ORF">SAMN05192568_1002157</name>
</gene>